<proteinExistence type="predicted"/>
<feature type="domain" description="ABC transporter" evidence="8">
    <location>
        <begin position="268"/>
        <end position="503"/>
    </location>
</feature>
<evidence type="ECO:0000313" key="10">
    <source>
        <dbReference type="EMBL" id="KAJ8312618.1"/>
    </source>
</evidence>
<evidence type="ECO:0000259" key="9">
    <source>
        <dbReference type="PROSITE" id="PS50929"/>
    </source>
</evidence>
<comment type="caution">
    <text evidence="10">The sequence shown here is derived from an EMBL/GenBank/DDBJ whole genome shotgun (WGS) entry which is preliminary data.</text>
</comment>
<accession>A0ABQ9F5G1</accession>
<dbReference type="SMART" id="SM00382">
    <property type="entry name" value="AAA"/>
    <property type="match status" value="1"/>
</dbReference>
<dbReference type="Gene3D" id="3.40.50.300">
    <property type="entry name" value="P-loop containing nucleotide triphosphate hydrolases"/>
    <property type="match status" value="1"/>
</dbReference>
<name>A0ABQ9F5G1_TEGGR</name>
<keyword evidence="4" id="KW-0067">ATP-binding</keyword>
<evidence type="ECO:0000256" key="4">
    <source>
        <dbReference type="ARBA" id="ARBA00022840"/>
    </source>
</evidence>
<sequence length="536" mass="58323">MKLAKPEAPLIIVASGALLVSSASSMVAPLFFGMVVDAAQKSMEELTRTVLIMFGIYVGGSLFTMARAWLFTLAGQRLVARLRKQLFTSVIQQDIAFYDTNRTGELCNRLSSDTQVLQNAVTVNMSMLSRYLLQMIGSLALMFYLNASLTGVLLAVVPVVSLLAVQYGIFNGTIGIMAQGAIALVLWYGGKLVYENTQDKSQGVTPGILTAFLLYTLQVAMAFALMSSLYGEFMQALGASVRIFALLDRKPDVDNMNGDILGQADGCVEFKNVTFTYPSRPETKVLKEVTFAVKPGEMVALVGPSGGGKSTIVNLIERFYDPDSGMIQLGGVDLKSLDPQWFRRKIAMVSQEPTLFACSIKENIAYGKMATSEEIESAAKQANAHNFITTFEEGYDTLVGERGVRLSGGQKQRIAIARALIMDPVLLLLDEATSALDAESEHLVQEAIDRAMKGRTVIVIAHRLSTVRNASKVIVIDKGEIAEMGNHEELIAKGGVYKRLVLRQLTAGSLYAGNDNLDVNTDVKHSVNLTLEKEKQ</sequence>
<evidence type="ECO:0000313" key="11">
    <source>
        <dbReference type="Proteomes" id="UP001217089"/>
    </source>
</evidence>
<feature type="domain" description="ABC transmembrane type-1" evidence="9">
    <location>
        <begin position="169"/>
        <end position="235"/>
    </location>
</feature>
<comment type="subcellular location">
    <subcellularLocation>
        <location evidence="1">Membrane</location>
        <topology evidence="1">Multi-pass membrane protein</topology>
    </subcellularLocation>
</comment>
<dbReference type="PANTHER" id="PTHR43394">
    <property type="entry name" value="ATP-DEPENDENT PERMEASE MDL1, MITOCHONDRIAL"/>
    <property type="match status" value="1"/>
</dbReference>
<dbReference type="SUPFAM" id="SSF52540">
    <property type="entry name" value="P-loop containing nucleoside triphosphate hydrolases"/>
    <property type="match status" value="1"/>
</dbReference>
<dbReference type="Pfam" id="PF00664">
    <property type="entry name" value="ABC_membrane"/>
    <property type="match status" value="1"/>
</dbReference>
<keyword evidence="2 7" id="KW-0812">Transmembrane</keyword>
<dbReference type="PANTHER" id="PTHR43394:SF1">
    <property type="entry name" value="ATP-BINDING CASSETTE SUB-FAMILY B MEMBER 10, MITOCHONDRIAL"/>
    <property type="match status" value="1"/>
</dbReference>
<feature type="transmembrane region" description="Helical" evidence="7">
    <location>
        <begin position="208"/>
        <end position="230"/>
    </location>
</feature>
<dbReference type="InterPro" id="IPR003593">
    <property type="entry name" value="AAA+_ATPase"/>
</dbReference>
<dbReference type="SUPFAM" id="SSF90123">
    <property type="entry name" value="ABC transporter transmembrane region"/>
    <property type="match status" value="1"/>
</dbReference>
<evidence type="ECO:0000256" key="6">
    <source>
        <dbReference type="ARBA" id="ARBA00023136"/>
    </source>
</evidence>
<keyword evidence="5 7" id="KW-1133">Transmembrane helix</keyword>
<evidence type="ECO:0000256" key="3">
    <source>
        <dbReference type="ARBA" id="ARBA00022741"/>
    </source>
</evidence>
<dbReference type="Gene3D" id="1.20.1560.10">
    <property type="entry name" value="ABC transporter type 1, transmembrane domain"/>
    <property type="match status" value="2"/>
</dbReference>
<feature type="transmembrane region" description="Helical" evidence="7">
    <location>
        <begin position="169"/>
        <end position="188"/>
    </location>
</feature>
<dbReference type="InterPro" id="IPR017871">
    <property type="entry name" value="ABC_transporter-like_CS"/>
</dbReference>
<evidence type="ECO:0000256" key="2">
    <source>
        <dbReference type="ARBA" id="ARBA00022692"/>
    </source>
</evidence>
<dbReference type="InterPro" id="IPR027417">
    <property type="entry name" value="P-loop_NTPase"/>
</dbReference>
<dbReference type="InterPro" id="IPR003439">
    <property type="entry name" value="ABC_transporter-like_ATP-bd"/>
</dbReference>
<dbReference type="InterPro" id="IPR011527">
    <property type="entry name" value="ABC1_TM_dom"/>
</dbReference>
<reference evidence="10 11" key="1">
    <citation type="submission" date="2022-12" db="EMBL/GenBank/DDBJ databases">
        <title>Chromosome-level genome of Tegillarca granosa.</title>
        <authorList>
            <person name="Kim J."/>
        </authorList>
    </citation>
    <scope>NUCLEOTIDE SEQUENCE [LARGE SCALE GENOMIC DNA]</scope>
    <source>
        <strain evidence="10">Teg-2019</strain>
        <tissue evidence="10">Adductor muscle</tissue>
    </source>
</reference>
<keyword evidence="11" id="KW-1185">Reference proteome</keyword>
<evidence type="ECO:0000256" key="1">
    <source>
        <dbReference type="ARBA" id="ARBA00004141"/>
    </source>
</evidence>
<dbReference type="InterPro" id="IPR039421">
    <property type="entry name" value="Type_1_exporter"/>
</dbReference>
<evidence type="ECO:0000256" key="5">
    <source>
        <dbReference type="ARBA" id="ARBA00022989"/>
    </source>
</evidence>
<dbReference type="InterPro" id="IPR036640">
    <property type="entry name" value="ABC1_TM_sf"/>
</dbReference>
<evidence type="ECO:0000259" key="8">
    <source>
        <dbReference type="PROSITE" id="PS50893"/>
    </source>
</evidence>
<dbReference type="Proteomes" id="UP001217089">
    <property type="component" value="Unassembled WGS sequence"/>
</dbReference>
<dbReference type="CDD" id="cd03249">
    <property type="entry name" value="ABC_MTABC3_MDL1_MDL2"/>
    <property type="match status" value="1"/>
</dbReference>
<keyword evidence="6 7" id="KW-0472">Membrane</keyword>
<feature type="transmembrane region" description="Helical" evidence="7">
    <location>
        <begin position="54"/>
        <end position="74"/>
    </location>
</feature>
<organism evidence="10 11">
    <name type="scientific">Tegillarca granosa</name>
    <name type="common">Malaysian cockle</name>
    <name type="synonym">Anadara granosa</name>
    <dbReference type="NCBI Taxonomy" id="220873"/>
    <lineage>
        <taxon>Eukaryota</taxon>
        <taxon>Metazoa</taxon>
        <taxon>Spiralia</taxon>
        <taxon>Lophotrochozoa</taxon>
        <taxon>Mollusca</taxon>
        <taxon>Bivalvia</taxon>
        <taxon>Autobranchia</taxon>
        <taxon>Pteriomorphia</taxon>
        <taxon>Arcoida</taxon>
        <taxon>Arcoidea</taxon>
        <taxon>Arcidae</taxon>
        <taxon>Tegillarca</taxon>
    </lineage>
</organism>
<protein>
    <submittedName>
        <fullName evidence="10">Uncharacterized protein</fullName>
    </submittedName>
</protein>
<dbReference type="EMBL" id="JARBDR010000440">
    <property type="protein sequence ID" value="KAJ8312618.1"/>
    <property type="molecule type" value="Genomic_DNA"/>
</dbReference>
<feature type="transmembrane region" description="Helical" evidence="7">
    <location>
        <begin position="135"/>
        <end position="157"/>
    </location>
</feature>
<evidence type="ECO:0000256" key="7">
    <source>
        <dbReference type="SAM" id="Phobius"/>
    </source>
</evidence>
<keyword evidence="3" id="KW-0547">Nucleotide-binding</keyword>
<dbReference type="PROSITE" id="PS00211">
    <property type="entry name" value="ABC_TRANSPORTER_1"/>
    <property type="match status" value="1"/>
</dbReference>
<dbReference type="Pfam" id="PF00005">
    <property type="entry name" value="ABC_tran"/>
    <property type="match status" value="1"/>
</dbReference>
<dbReference type="PROSITE" id="PS50929">
    <property type="entry name" value="ABC_TM1F"/>
    <property type="match status" value="2"/>
</dbReference>
<dbReference type="PROSITE" id="PS50893">
    <property type="entry name" value="ABC_TRANSPORTER_2"/>
    <property type="match status" value="1"/>
</dbReference>
<feature type="domain" description="ABC transmembrane type-1" evidence="9">
    <location>
        <begin position="12"/>
        <end position="168"/>
    </location>
</feature>
<gene>
    <name evidence="10" type="ORF">KUTeg_009991</name>
</gene>